<feature type="transmembrane region" description="Helical" evidence="7">
    <location>
        <begin position="43"/>
        <end position="69"/>
    </location>
</feature>
<feature type="transmembrane region" description="Helical" evidence="7">
    <location>
        <begin position="238"/>
        <end position="258"/>
    </location>
</feature>
<evidence type="ECO:0000313" key="10">
    <source>
        <dbReference type="Proteomes" id="UP000777438"/>
    </source>
</evidence>
<feature type="transmembrane region" description="Helical" evidence="7">
    <location>
        <begin position="136"/>
        <end position="157"/>
    </location>
</feature>
<feature type="transmembrane region" description="Helical" evidence="7">
    <location>
        <begin position="197"/>
        <end position="217"/>
    </location>
</feature>
<dbReference type="Gene3D" id="1.20.1250.20">
    <property type="entry name" value="MFS general substrate transporter like domains"/>
    <property type="match status" value="1"/>
</dbReference>
<keyword evidence="4 7" id="KW-0472">Membrane</keyword>
<comment type="subcellular location">
    <subcellularLocation>
        <location evidence="1">Membrane</location>
        <topology evidence="1">Multi-pass membrane protein</topology>
    </subcellularLocation>
</comment>
<dbReference type="Proteomes" id="UP000777438">
    <property type="component" value="Unassembled WGS sequence"/>
</dbReference>
<dbReference type="PANTHER" id="PTHR23501">
    <property type="entry name" value="MAJOR FACILITATOR SUPERFAMILY"/>
    <property type="match status" value="1"/>
</dbReference>
<keyword evidence="3 7" id="KW-1133">Transmembrane helix</keyword>
<dbReference type="EMBL" id="JAGPYM010000011">
    <property type="protein sequence ID" value="KAH6889107.1"/>
    <property type="molecule type" value="Genomic_DNA"/>
</dbReference>
<feature type="compositionally biased region" description="Basic and acidic residues" evidence="6">
    <location>
        <begin position="1"/>
        <end position="14"/>
    </location>
</feature>
<dbReference type="SUPFAM" id="SSF103473">
    <property type="entry name" value="MFS general substrate transporter"/>
    <property type="match status" value="1"/>
</dbReference>
<keyword evidence="2 7" id="KW-0812">Transmembrane</keyword>
<dbReference type="InterPro" id="IPR020846">
    <property type="entry name" value="MFS_dom"/>
</dbReference>
<keyword evidence="10" id="KW-1185">Reference proteome</keyword>
<dbReference type="InterPro" id="IPR036259">
    <property type="entry name" value="MFS_trans_sf"/>
</dbReference>
<gene>
    <name evidence="9" type="ORF">B0T10DRAFT_47034</name>
</gene>
<feature type="transmembrane region" description="Helical" evidence="7">
    <location>
        <begin position="409"/>
        <end position="429"/>
    </location>
</feature>
<evidence type="ECO:0000256" key="1">
    <source>
        <dbReference type="ARBA" id="ARBA00004141"/>
    </source>
</evidence>
<dbReference type="PROSITE" id="PS50850">
    <property type="entry name" value="MFS"/>
    <property type="match status" value="1"/>
</dbReference>
<feature type="transmembrane region" description="Helical" evidence="7">
    <location>
        <begin position="511"/>
        <end position="529"/>
    </location>
</feature>
<comment type="caution">
    <text evidence="9">The sequence shown here is derived from an EMBL/GenBank/DDBJ whole genome shotgun (WGS) entry which is preliminary data.</text>
</comment>
<dbReference type="PRINTS" id="PR01036">
    <property type="entry name" value="TCRTETB"/>
</dbReference>
<dbReference type="GO" id="GO:0022857">
    <property type="term" value="F:transmembrane transporter activity"/>
    <property type="evidence" value="ECO:0007669"/>
    <property type="project" value="InterPro"/>
</dbReference>
<evidence type="ECO:0000259" key="8">
    <source>
        <dbReference type="PROSITE" id="PS50850"/>
    </source>
</evidence>
<dbReference type="InterPro" id="IPR011701">
    <property type="entry name" value="MFS"/>
</dbReference>
<feature type="transmembrane region" description="Helical" evidence="7">
    <location>
        <begin position="81"/>
        <end position="99"/>
    </location>
</feature>
<dbReference type="OrthoDB" id="440553at2759"/>
<evidence type="ECO:0000313" key="9">
    <source>
        <dbReference type="EMBL" id="KAH6889107.1"/>
    </source>
</evidence>
<organism evidence="9 10">
    <name type="scientific">Thelonectria olida</name>
    <dbReference type="NCBI Taxonomy" id="1576542"/>
    <lineage>
        <taxon>Eukaryota</taxon>
        <taxon>Fungi</taxon>
        <taxon>Dikarya</taxon>
        <taxon>Ascomycota</taxon>
        <taxon>Pezizomycotina</taxon>
        <taxon>Sordariomycetes</taxon>
        <taxon>Hypocreomycetidae</taxon>
        <taxon>Hypocreales</taxon>
        <taxon>Nectriaceae</taxon>
        <taxon>Thelonectria</taxon>
    </lineage>
</organism>
<evidence type="ECO:0000256" key="2">
    <source>
        <dbReference type="ARBA" id="ARBA00022692"/>
    </source>
</evidence>
<dbReference type="GO" id="GO:0005886">
    <property type="term" value="C:plasma membrane"/>
    <property type="evidence" value="ECO:0007669"/>
    <property type="project" value="TreeGrafter"/>
</dbReference>
<feature type="transmembrane region" description="Helical" evidence="7">
    <location>
        <begin position="111"/>
        <end position="130"/>
    </location>
</feature>
<feature type="domain" description="Major facilitator superfamily (MFS) profile" evidence="8">
    <location>
        <begin position="46"/>
        <end position="533"/>
    </location>
</feature>
<evidence type="ECO:0000256" key="7">
    <source>
        <dbReference type="SAM" id="Phobius"/>
    </source>
</evidence>
<evidence type="ECO:0000256" key="4">
    <source>
        <dbReference type="ARBA" id="ARBA00023136"/>
    </source>
</evidence>
<dbReference type="AlphaFoldDB" id="A0A9P8W668"/>
<reference evidence="9 10" key="1">
    <citation type="journal article" date="2021" name="Nat. Commun.">
        <title>Genetic determinants of endophytism in the Arabidopsis root mycobiome.</title>
        <authorList>
            <person name="Mesny F."/>
            <person name="Miyauchi S."/>
            <person name="Thiergart T."/>
            <person name="Pickel B."/>
            <person name="Atanasova L."/>
            <person name="Karlsson M."/>
            <person name="Huettel B."/>
            <person name="Barry K.W."/>
            <person name="Haridas S."/>
            <person name="Chen C."/>
            <person name="Bauer D."/>
            <person name="Andreopoulos W."/>
            <person name="Pangilinan J."/>
            <person name="LaButti K."/>
            <person name="Riley R."/>
            <person name="Lipzen A."/>
            <person name="Clum A."/>
            <person name="Drula E."/>
            <person name="Henrissat B."/>
            <person name="Kohler A."/>
            <person name="Grigoriev I.V."/>
            <person name="Martin F.M."/>
            <person name="Hacquard S."/>
        </authorList>
    </citation>
    <scope>NUCLEOTIDE SEQUENCE [LARGE SCALE GENOMIC DNA]</scope>
    <source>
        <strain evidence="9 10">MPI-CAGE-CH-0241</strain>
    </source>
</reference>
<dbReference type="PANTHER" id="PTHR23501:SF43">
    <property type="entry name" value="MULTIDRUG TRANSPORTER, PUTATIVE (AFU_ORTHOLOGUE AFUA_6G03040)-RELATED"/>
    <property type="match status" value="1"/>
</dbReference>
<dbReference type="Gene3D" id="1.20.1720.10">
    <property type="entry name" value="Multidrug resistance protein D"/>
    <property type="match status" value="1"/>
</dbReference>
<protein>
    <submittedName>
        <fullName evidence="9">Major facilitator superfamily domain-containing protein</fullName>
    </submittedName>
</protein>
<feature type="compositionally biased region" description="Basic and acidic residues" evidence="6">
    <location>
        <begin position="21"/>
        <end position="33"/>
    </location>
</feature>
<name>A0A9P8W668_9HYPO</name>
<accession>A0A9P8W668</accession>
<evidence type="ECO:0000256" key="3">
    <source>
        <dbReference type="ARBA" id="ARBA00022989"/>
    </source>
</evidence>
<feature type="transmembrane region" description="Helical" evidence="7">
    <location>
        <begin position="313"/>
        <end position="335"/>
    </location>
</feature>
<feature type="region of interest" description="Disordered" evidence="6">
    <location>
        <begin position="1"/>
        <end position="33"/>
    </location>
</feature>
<evidence type="ECO:0000256" key="5">
    <source>
        <dbReference type="ARBA" id="ARBA00023180"/>
    </source>
</evidence>
<dbReference type="Pfam" id="PF07690">
    <property type="entry name" value="MFS_1"/>
    <property type="match status" value="1"/>
</dbReference>
<feature type="transmembrane region" description="Helical" evidence="7">
    <location>
        <begin position="270"/>
        <end position="292"/>
    </location>
</feature>
<feature type="transmembrane region" description="Helical" evidence="7">
    <location>
        <begin position="347"/>
        <end position="365"/>
    </location>
</feature>
<evidence type="ECO:0000256" key="6">
    <source>
        <dbReference type="SAM" id="MobiDB-lite"/>
    </source>
</evidence>
<feature type="transmembrane region" description="Helical" evidence="7">
    <location>
        <begin position="377"/>
        <end position="397"/>
    </location>
</feature>
<sequence length="563" mass="61376">MTAKLEDTSLDHDASASASIPDKDEAPSEHDEVREASIPPVRFWLLCIGILLGLFLSMLDTSIVATSLYSIGVDFESVEDVNWVALAYTLAYLGCAVVFSRLSDIVGRRNAFIAGYILFFAFSLGCGFAQSMNQLIAFRVLQGVGGSGLYSLTMIMLPEMSPVHLRQHIASLVGMVIALAGVLGPVVGGLLTHYTSWRWVFWINGPIGFVSLAIFFFTWPRAEYLPSLERRSWKEFDYAGSFLAIAAAVLVVFSFQKAGSSTENEWEKAVFLAPLLCGLLAWVLLAAWQYLIYRRFQGRFAPAFPIEIFQNRIYTVACLNTMLLGFPYLLLIYAVPVRIQVVGGKSALMAGVMLLPMLVTAALGSALSGKFNSVKNYVFECLLAGSSMMVLGCGLLTTLSHELDAGKLLGFIAFCGLGFGLTISASTMLSTIEVPIRNYAPAQGILSQVRLLGGSLGIAASTALLHQKVTKYLVGVLTPQQLQTLGGDAHLSQSQLEKVRFAYAESFRTDMKVAVGVAAAGLIVTLGAYRRQRLLIQDQRNELVAEEIARRRAKSQQSQMHEP</sequence>
<proteinExistence type="predicted"/>
<keyword evidence="5" id="KW-0325">Glycoprotein</keyword>
<feature type="transmembrane region" description="Helical" evidence="7">
    <location>
        <begin position="169"/>
        <end position="191"/>
    </location>
</feature>